<keyword evidence="2" id="KW-1185">Reference proteome</keyword>
<reference evidence="1 2" key="1">
    <citation type="journal article" date="2022" name="New Phytol.">
        <title>Ecological generalism drives hyperdiversity of secondary metabolite gene clusters in xylarialean endophytes.</title>
        <authorList>
            <person name="Franco M.E.E."/>
            <person name="Wisecaver J.H."/>
            <person name="Arnold A.E."/>
            <person name="Ju Y.M."/>
            <person name="Slot J.C."/>
            <person name="Ahrendt S."/>
            <person name="Moore L.P."/>
            <person name="Eastman K.E."/>
            <person name="Scott K."/>
            <person name="Konkel Z."/>
            <person name="Mondo S.J."/>
            <person name="Kuo A."/>
            <person name="Hayes R.D."/>
            <person name="Haridas S."/>
            <person name="Andreopoulos B."/>
            <person name="Riley R."/>
            <person name="LaButti K."/>
            <person name="Pangilinan J."/>
            <person name="Lipzen A."/>
            <person name="Amirebrahimi M."/>
            <person name="Yan J."/>
            <person name="Adam C."/>
            <person name="Keymanesh K."/>
            <person name="Ng V."/>
            <person name="Louie K."/>
            <person name="Northen T."/>
            <person name="Drula E."/>
            <person name="Henrissat B."/>
            <person name="Hsieh H.M."/>
            <person name="Youens-Clark K."/>
            <person name="Lutzoni F."/>
            <person name="Miadlikowska J."/>
            <person name="Eastwood D.C."/>
            <person name="Hamelin R.C."/>
            <person name="Grigoriev I.V."/>
            <person name="U'Ren J.M."/>
        </authorList>
    </citation>
    <scope>NUCLEOTIDE SEQUENCE [LARGE SCALE GENOMIC DNA]</scope>
    <source>
        <strain evidence="1 2">ER1909</strain>
    </source>
</reference>
<proteinExistence type="predicted"/>
<name>A0ACC0CUU6_9PEZI</name>
<gene>
    <name evidence="1" type="ORF">F4821DRAFT_243429</name>
</gene>
<dbReference type="EMBL" id="MU394341">
    <property type="protein sequence ID" value="KAI6084199.1"/>
    <property type="molecule type" value="Genomic_DNA"/>
</dbReference>
<accession>A0ACC0CUU6</accession>
<comment type="caution">
    <text evidence="1">The sequence shown here is derived from an EMBL/GenBank/DDBJ whole genome shotgun (WGS) entry which is preliminary data.</text>
</comment>
<sequence>MARNKNNRKNHSRPGHHQHRSNRHNSQHHYTHHYEHQLRTNHHHGQDYYRVYQVEPFDIISQDSHECNFPRFPSRTTYKPFRIIIILVSWLTLAGALASQVMLLVFTIKFINTDNTGFESDHPNFHLFKNSGFEECSSLVPDAATCTAILDIIRHLPGSSLAPQYLDRGYTPITTDWRSHDGTHYSWCTSVSCFNGFKVVPSSYRQTIIGLTNFDVLNTLNMMGIVCMWRFVKRNWDLYKKQDRCTASLKELNVVDWIALVYSIGGPILWWWVSFILFAAEPVPNSTVSINAWVSTWLLASNIHYHPYSCILHTRGHLKQVLSWLLRILTVAQWSATVYVLNVGWKLMFGFGEAGVSQGYDCLESMFPDAPGMTHCSTETLCSDSTLLANLPFVWDDMESLITNFGVACFVFFSLAAMQPFIFASWRSIRRVMGLSSSQYTWMELFMRCDMGPTVGPAIIAIGLITYTTMSSSLISTLSSIIDRQAPVVADMNCNAVHVGLSTWRYYLDLNDNVPAKTLRIATSWFNG</sequence>
<organism evidence="1 2">
    <name type="scientific">Hypoxylon rubiginosum</name>
    <dbReference type="NCBI Taxonomy" id="110542"/>
    <lineage>
        <taxon>Eukaryota</taxon>
        <taxon>Fungi</taxon>
        <taxon>Dikarya</taxon>
        <taxon>Ascomycota</taxon>
        <taxon>Pezizomycotina</taxon>
        <taxon>Sordariomycetes</taxon>
        <taxon>Xylariomycetidae</taxon>
        <taxon>Xylariales</taxon>
        <taxon>Hypoxylaceae</taxon>
        <taxon>Hypoxylon</taxon>
    </lineage>
</organism>
<protein>
    <submittedName>
        <fullName evidence="1">Uncharacterized protein</fullName>
    </submittedName>
</protein>
<evidence type="ECO:0000313" key="2">
    <source>
        <dbReference type="Proteomes" id="UP001497680"/>
    </source>
</evidence>
<evidence type="ECO:0000313" key="1">
    <source>
        <dbReference type="EMBL" id="KAI6084199.1"/>
    </source>
</evidence>
<dbReference type="Proteomes" id="UP001497680">
    <property type="component" value="Unassembled WGS sequence"/>
</dbReference>